<evidence type="ECO:0000256" key="2">
    <source>
        <dbReference type="ARBA" id="ARBA00023315"/>
    </source>
</evidence>
<gene>
    <name evidence="5" type="ORF">UFOPK1419_00267</name>
</gene>
<dbReference type="EMBL" id="CAEZSK010000021">
    <property type="protein sequence ID" value="CAB4534796.1"/>
    <property type="molecule type" value="Genomic_DNA"/>
</dbReference>
<organism evidence="5">
    <name type="scientific">freshwater metagenome</name>
    <dbReference type="NCBI Taxonomy" id="449393"/>
    <lineage>
        <taxon>unclassified sequences</taxon>
        <taxon>metagenomes</taxon>
        <taxon>ecological metagenomes</taxon>
    </lineage>
</organism>
<dbReference type="GO" id="GO:0005737">
    <property type="term" value="C:cytoplasm"/>
    <property type="evidence" value="ECO:0007669"/>
    <property type="project" value="TreeGrafter"/>
</dbReference>
<feature type="domain" description="N-acetyltransferase" evidence="4">
    <location>
        <begin position="14"/>
        <end position="192"/>
    </location>
</feature>
<dbReference type="InterPro" id="IPR051531">
    <property type="entry name" value="N-acetyltransferase"/>
</dbReference>
<keyword evidence="1" id="KW-0808">Transferase</keyword>
<dbReference type="InterPro" id="IPR000182">
    <property type="entry name" value="GNAT_dom"/>
</dbReference>
<accession>A0A6J6B7K7</accession>
<evidence type="ECO:0000256" key="1">
    <source>
        <dbReference type="ARBA" id="ARBA00022679"/>
    </source>
</evidence>
<dbReference type="SUPFAM" id="SSF55729">
    <property type="entry name" value="Acyl-CoA N-acyltransferases (Nat)"/>
    <property type="match status" value="1"/>
</dbReference>
<dbReference type="GO" id="GO:0008999">
    <property type="term" value="F:protein-N-terminal-alanine acetyltransferase activity"/>
    <property type="evidence" value="ECO:0007669"/>
    <property type="project" value="TreeGrafter"/>
</dbReference>
<dbReference type="PROSITE" id="PS51186">
    <property type="entry name" value="GNAT"/>
    <property type="match status" value="1"/>
</dbReference>
<keyword evidence="2" id="KW-0012">Acyltransferase</keyword>
<evidence type="ECO:0000256" key="3">
    <source>
        <dbReference type="ARBA" id="ARBA00038502"/>
    </source>
</evidence>
<sequence length="194" mass="22577">MSEHWPVILKTDDLILRPLRVRDRKRWAQVRAENKEWLSSWEATLPKVPGEDSSSSLPSFFEMVRWHKREGRQGRSFSMAIWHVNPQGANLIGQITMGGVMYGAMRGAHIGYWIDKAYANRGFTTKAVLALTEFGFESLKLHRIEINIRPENEPSIRVAQKAGYLFEGLRQRYLHIDGSWRDHHCYVKENSRVN</sequence>
<name>A0A6J6B7K7_9ZZZZ</name>
<dbReference type="Pfam" id="PF13302">
    <property type="entry name" value="Acetyltransf_3"/>
    <property type="match status" value="1"/>
</dbReference>
<proteinExistence type="inferred from homology"/>
<dbReference type="PANTHER" id="PTHR43792">
    <property type="entry name" value="GNAT FAMILY, PUTATIVE (AFU_ORTHOLOGUE AFUA_3G00765)-RELATED-RELATED"/>
    <property type="match status" value="1"/>
</dbReference>
<dbReference type="PANTHER" id="PTHR43792:SF8">
    <property type="entry name" value="[RIBOSOMAL PROTEIN US5]-ALANINE N-ACETYLTRANSFERASE"/>
    <property type="match status" value="1"/>
</dbReference>
<dbReference type="InterPro" id="IPR016181">
    <property type="entry name" value="Acyl_CoA_acyltransferase"/>
</dbReference>
<dbReference type="AlphaFoldDB" id="A0A6J6B7K7"/>
<reference evidence="5" key="1">
    <citation type="submission" date="2020-05" db="EMBL/GenBank/DDBJ databases">
        <authorList>
            <person name="Chiriac C."/>
            <person name="Salcher M."/>
            <person name="Ghai R."/>
            <person name="Kavagutti S V."/>
        </authorList>
    </citation>
    <scope>NUCLEOTIDE SEQUENCE</scope>
</reference>
<protein>
    <submittedName>
        <fullName evidence="5">Unannotated protein</fullName>
    </submittedName>
</protein>
<comment type="similarity">
    <text evidence="3">Belongs to the acetyltransferase family. RimJ subfamily.</text>
</comment>
<dbReference type="Gene3D" id="3.40.630.30">
    <property type="match status" value="1"/>
</dbReference>
<evidence type="ECO:0000259" key="4">
    <source>
        <dbReference type="PROSITE" id="PS51186"/>
    </source>
</evidence>
<evidence type="ECO:0000313" key="5">
    <source>
        <dbReference type="EMBL" id="CAB4534796.1"/>
    </source>
</evidence>